<dbReference type="InterPro" id="IPR036388">
    <property type="entry name" value="WH-like_DNA-bd_sf"/>
</dbReference>
<gene>
    <name evidence="5" type="ORF">SAMN05428953_13111</name>
</gene>
<dbReference type="RefSeq" id="WP_287345642.1">
    <property type="nucleotide sequence ID" value="NZ_FNEE01000031.1"/>
</dbReference>
<keyword evidence="5" id="KW-0808">Transferase</keyword>
<dbReference type="GO" id="GO:0016301">
    <property type="term" value="F:kinase activity"/>
    <property type="evidence" value="ECO:0007669"/>
    <property type="project" value="UniProtKB-KW"/>
</dbReference>
<dbReference type="InterPro" id="IPR036390">
    <property type="entry name" value="WH_DNA-bd_sf"/>
</dbReference>
<dbReference type="InterPro" id="IPR014710">
    <property type="entry name" value="RmlC-like_jellyroll"/>
</dbReference>
<dbReference type="GO" id="GO:0006355">
    <property type="term" value="P:regulation of DNA-templated transcription"/>
    <property type="evidence" value="ECO:0007669"/>
    <property type="project" value="InterPro"/>
</dbReference>
<dbReference type="Pfam" id="PF13545">
    <property type="entry name" value="HTH_Crp_2"/>
    <property type="match status" value="1"/>
</dbReference>
<keyword evidence="2" id="KW-0238">DNA-binding</keyword>
<dbReference type="SUPFAM" id="SSF46785">
    <property type="entry name" value="Winged helix' DNA-binding domain"/>
    <property type="match status" value="1"/>
</dbReference>
<dbReference type="Gene3D" id="2.60.120.10">
    <property type="entry name" value="Jelly Rolls"/>
    <property type="match status" value="1"/>
</dbReference>
<dbReference type="GO" id="GO:0003677">
    <property type="term" value="F:DNA binding"/>
    <property type="evidence" value="ECO:0007669"/>
    <property type="project" value="UniProtKB-KW"/>
</dbReference>
<keyword evidence="1" id="KW-0805">Transcription regulation</keyword>
<proteinExistence type="predicted"/>
<name>A0A1G9IMP9_9HYPH</name>
<evidence type="ECO:0000256" key="2">
    <source>
        <dbReference type="ARBA" id="ARBA00023125"/>
    </source>
</evidence>
<dbReference type="CDD" id="cd00038">
    <property type="entry name" value="CAP_ED"/>
    <property type="match status" value="1"/>
</dbReference>
<evidence type="ECO:0000256" key="1">
    <source>
        <dbReference type="ARBA" id="ARBA00023015"/>
    </source>
</evidence>
<keyword evidence="6" id="KW-1185">Reference proteome</keyword>
<sequence>MFGKDLLVHMLDRRDTLPPDEIALIEALPVRPVTFGPDEEIVREGSRPTESCLVANGFAVRNQAIREGKRQITAIHVPGDFVDLHSLLLKVMDHSVSALGSCDVVFIRHKDLLTAMGGSPHLTRMLWLSTTIDASIQRTWITCLGRRSAKQHLAHIICELYVRLEIVGLASDQKFAIPLTQAEMGDVLGLSVVHVNRTLQELRAKDLVIWKDRRIVILDFQRLALLADFDTTYLNLFHEPR</sequence>
<dbReference type="PROSITE" id="PS51063">
    <property type="entry name" value="HTH_CRP_2"/>
    <property type="match status" value="1"/>
</dbReference>
<keyword evidence="3" id="KW-0804">Transcription</keyword>
<organism evidence="5 6">
    <name type="scientific">Mesorhizobium muleiense</name>
    <dbReference type="NCBI Taxonomy" id="1004279"/>
    <lineage>
        <taxon>Bacteria</taxon>
        <taxon>Pseudomonadati</taxon>
        <taxon>Pseudomonadota</taxon>
        <taxon>Alphaproteobacteria</taxon>
        <taxon>Hyphomicrobiales</taxon>
        <taxon>Phyllobacteriaceae</taxon>
        <taxon>Mesorhizobium</taxon>
    </lineage>
</organism>
<dbReference type="SMART" id="SM00419">
    <property type="entry name" value="HTH_CRP"/>
    <property type="match status" value="1"/>
</dbReference>
<dbReference type="SUPFAM" id="SSF51206">
    <property type="entry name" value="cAMP-binding domain-like"/>
    <property type="match status" value="1"/>
</dbReference>
<evidence type="ECO:0000313" key="5">
    <source>
        <dbReference type="EMBL" id="SDL26579.1"/>
    </source>
</evidence>
<dbReference type="InterPro" id="IPR012318">
    <property type="entry name" value="HTH_CRP"/>
</dbReference>
<accession>A0A1G9IMP9</accession>
<keyword evidence="5" id="KW-0418">Kinase</keyword>
<dbReference type="InterPro" id="IPR018490">
    <property type="entry name" value="cNMP-bd_dom_sf"/>
</dbReference>
<dbReference type="Proteomes" id="UP000198894">
    <property type="component" value="Unassembled WGS sequence"/>
</dbReference>
<dbReference type="InterPro" id="IPR000595">
    <property type="entry name" value="cNMP-bd_dom"/>
</dbReference>
<dbReference type="Pfam" id="PF00027">
    <property type="entry name" value="cNMP_binding"/>
    <property type="match status" value="1"/>
</dbReference>
<evidence type="ECO:0000313" key="6">
    <source>
        <dbReference type="Proteomes" id="UP000198894"/>
    </source>
</evidence>
<reference evidence="6" key="1">
    <citation type="submission" date="2016-10" db="EMBL/GenBank/DDBJ databases">
        <authorList>
            <person name="Varghese N."/>
            <person name="Submissions S."/>
        </authorList>
    </citation>
    <scope>NUCLEOTIDE SEQUENCE [LARGE SCALE GENOMIC DNA]</scope>
    <source>
        <strain evidence="6">CGMCC 1.11022</strain>
    </source>
</reference>
<feature type="domain" description="HTH crp-type" evidence="4">
    <location>
        <begin position="147"/>
        <end position="221"/>
    </location>
</feature>
<dbReference type="Gene3D" id="1.10.10.10">
    <property type="entry name" value="Winged helix-like DNA-binding domain superfamily/Winged helix DNA-binding domain"/>
    <property type="match status" value="1"/>
</dbReference>
<dbReference type="AlphaFoldDB" id="A0A1G9IMP9"/>
<evidence type="ECO:0000256" key="3">
    <source>
        <dbReference type="ARBA" id="ARBA00023163"/>
    </source>
</evidence>
<protein>
    <submittedName>
        <fullName evidence="5">cAMP-binding domain of CRP or a regulatory subunit of cAMP-dependent protein kinases</fullName>
    </submittedName>
</protein>
<evidence type="ECO:0000259" key="4">
    <source>
        <dbReference type="PROSITE" id="PS51063"/>
    </source>
</evidence>
<dbReference type="EMBL" id="FNEE01000031">
    <property type="protein sequence ID" value="SDL26579.1"/>
    <property type="molecule type" value="Genomic_DNA"/>
</dbReference>